<gene>
    <name evidence="1" type="ORF">ACCO45_001416</name>
</gene>
<dbReference type="Proteomes" id="UP001638806">
    <property type="component" value="Unassembled WGS sequence"/>
</dbReference>
<keyword evidence="2" id="KW-1185">Reference proteome</keyword>
<dbReference type="EMBL" id="JBGNUJ010000002">
    <property type="protein sequence ID" value="KAL3964412.1"/>
    <property type="molecule type" value="Genomic_DNA"/>
</dbReference>
<reference evidence="1" key="1">
    <citation type="submission" date="2024-12" db="EMBL/GenBank/DDBJ databases">
        <title>Comparative genomics and development of molecular markers within Purpureocillium lilacinum and among Purpureocillium species.</title>
        <authorList>
            <person name="Yeh Z.-Y."/>
            <person name="Ni N.-T."/>
            <person name="Lo P.-H."/>
            <person name="Mushyakhwo K."/>
            <person name="Lin C.-F."/>
            <person name="Nai Y.-S."/>
        </authorList>
    </citation>
    <scope>NUCLEOTIDE SEQUENCE</scope>
    <source>
        <strain evidence="1">NCHU-NPUST-175</strain>
    </source>
</reference>
<accession>A0ACC4E8C7</accession>
<evidence type="ECO:0000313" key="2">
    <source>
        <dbReference type="Proteomes" id="UP001638806"/>
    </source>
</evidence>
<proteinExistence type="predicted"/>
<evidence type="ECO:0000313" key="1">
    <source>
        <dbReference type="EMBL" id="KAL3964412.1"/>
    </source>
</evidence>
<name>A0ACC4E8C7_PURLI</name>
<protein>
    <submittedName>
        <fullName evidence="1">Uncharacterized protein</fullName>
    </submittedName>
</protein>
<comment type="caution">
    <text evidence="1">The sequence shown here is derived from an EMBL/GenBank/DDBJ whole genome shotgun (WGS) entry which is preliminary data.</text>
</comment>
<organism evidence="1 2">
    <name type="scientific">Purpureocillium lilacinum</name>
    <name type="common">Paecilomyces lilacinus</name>
    <dbReference type="NCBI Taxonomy" id="33203"/>
    <lineage>
        <taxon>Eukaryota</taxon>
        <taxon>Fungi</taxon>
        <taxon>Dikarya</taxon>
        <taxon>Ascomycota</taxon>
        <taxon>Pezizomycotina</taxon>
        <taxon>Sordariomycetes</taxon>
        <taxon>Hypocreomycetidae</taxon>
        <taxon>Hypocreales</taxon>
        <taxon>Ophiocordycipitaceae</taxon>
        <taxon>Purpureocillium</taxon>
    </lineage>
</organism>
<sequence length="116" mass="12492">MPPSPSVPVAEKEREVSAVATPMDRDSHSRDTRAWRSIPATDVQPLRYEATRFSTYREGTWCESGTARRGMKEAPQGPSLTLSLMSSASVPPVPVVKVSGGSSSPPIPQRKTPPCS</sequence>